<comment type="caution">
    <text evidence="4">The sequence shown here is derived from an EMBL/GenBank/DDBJ whole genome shotgun (WGS) entry which is preliminary data.</text>
</comment>
<dbReference type="EMBL" id="SGXA01000002">
    <property type="protein sequence ID" value="RZS70958.1"/>
    <property type="molecule type" value="Genomic_DNA"/>
</dbReference>
<dbReference type="CDD" id="cd03801">
    <property type="entry name" value="GT4_PimA-like"/>
    <property type="match status" value="1"/>
</dbReference>
<keyword evidence="5" id="KW-1185">Reference proteome</keyword>
<reference evidence="4 5" key="1">
    <citation type="submission" date="2019-02" db="EMBL/GenBank/DDBJ databases">
        <title>Genomic Encyclopedia of Type Strains, Phase IV (KMG-IV): sequencing the most valuable type-strain genomes for metagenomic binning, comparative biology and taxonomic classification.</title>
        <authorList>
            <person name="Goeker M."/>
        </authorList>
    </citation>
    <scope>NUCLEOTIDE SEQUENCE [LARGE SCALE GENOMIC DNA]</scope>
    <source>
        <strain evidence="4 5">DSM 18116</strain>
    </source>
</reference>
<proteinExistence type="predicted"/>
<dbReference type="Pfam" id="PF13439">
    <property type="entry name" value="Glyco_transf_4"/>
    <property type="match status" value="1"/>
</dbReference>
<dbReference type="InterPro" id="IPR001296">
    <property type="entry name" value="Glyco_trans_1"/>
</dbReference>
<sequence length="722" mass="81623">MKYWLLTTEYPPFFGGGISTYCSFTTRMLAANGHQVTVFVPDMSISKDVISESGNIRVIQFAANKTGMQAWLGYDALLSYEFAHTVGEYLKRESRPDIVEVQDYHGIGYYLLMYKHFGYEHFKDLTILTTIHATALLYMKVNKEAVYELPAYWMGEMEKFSILASDILIAPSKYITDQLAADFRLGDKEVTVVPNPIETSASLPDLSFERNNIVFFGKMVYMKGGFHLIEYFKTLWEEGFSHPLKIIGDADFVLHSEGILAKDYIQRKYKKYIRAGLLQLTGKLPFAEAQKHLAKAHVVIIPSLIDNFPYTVLETMQQGKIVLASKQGGQIEVIEDGKDGFLFDHVFPESFFDQLKKILALSDEEARSIGRNAYEKIRDRYNPARIYEHKIQVIDLFLQTTRTPNKTFPYIKHIPVKISPETLTAKSSTKGLLSVVIPYQQAGDHIQRAVESVINSSFKNVEILVVNGLSDTESFKTLQLLELRYPELRVLNSHDATISQMRNFGAAQSKGEFLAFLNADDSVASNYHEKAIRVLQQFDNVHFVGSWTALTGSKKGYKISVMPEAPYFLLHNTLNSTALVFKLSSFLSTGNDERMKNGMEDWECIVNMSAKGFTGVVLPEALFHQSIRKAKGARKASTNGALFLHTYITQKHQDFYSDHIADLMGILNANGSGLNLKNPTQDNFTGLFSSAFLNKLFIRARSFVAKNYYLKKIALKVIGAKR</sequence>
<dbReference type="RefSeq" id="WP_130541503.1">
    <property type="nucleotide sequence ID" value="NZ_CP042431.1"/>
</dbReference>
<dbReference type="InterPro" id="IPR001173">
    <property type="entry name" value="Glyco_trans_2-like"/>
</dbReference>
<gene>
    <name evidence="4" type="ORF">EV199_2857</name>
</gene>
<evidence type="ECO:0000259" key="1">
    <source>
        <dbReference type="Pfam" id="PF00534"/>
    </source>
</evidence>
<dbReference type="OrthoDB" id="6638511at2"/>
<feature type="domain" description="Glycosyl transferase family 1" evidence="1">
    <location>
        <begin position="210"/>
        <end position="375"/>
    </location>
</feature>
<dbReference type="InterPro" id="IPR028098">
    <property type="entry name" value="Glyco_trans_4-like_N"/>
</dbReference>
<name>A0A4Q7MRB4_9BACT</name>
<dbReference type="Gene3D" id="3.90.550.10">
    <property type="entry name" value="Spore Coat Polysaccharide Biosynthesis Protein SpsA, Chain A"/>
    <property type="match status" value="1"/>
</dbReference>
<dbReference type="GO" id="GO:0016757">
    <property type="term" value="F:glycosyltransferase activity"/>
    <property type="evidence" value="ECO:0007669"/>
    <property type="project" value="InterPro"/>
</dbReference>
<feature type="domain" description="Glycosyltransferase 2-like" evidence="2">
    <location>
        <begin position="434"/>
        <end position="560"/>
    </location>
</feature>
<dbReference type="InterPro" id="IPR050194">
    <property type="entry name" value="Glycosyltransferase_grp1"/>
</dbReference>
<dbReference type="Pfam" id="PF00534">
    <property type="entry name" value="Glycos_transf_1"/>
    <property type="match status" value="1"/>
</dbReference>
<dbReference type="SUPFAM" id="SSF53448">
    <property type="entry name" value="Nucleotide-diphospho-sugar transferases"/>
    <property type="match status" value="1"/>
</dbReference>
<evidence type="ECO:0000259" key="3">
    <source>
        <dbReference type="Pfam" id="PF13439"/>
    </source>
</evidence>
<organism evidence="4 5">
    <name type="scientific">Pseudobacter ginsenosidimutans</name>
    <dbReference type="NCBI Taxonomy" id="661488"/>
    <lineage>
        <taxon>Bacteria</taxon>
        <taxon>Pseudomonadati</taxon>
        <taxon>Bacteroidota</taxon>
        <taxon>Chitinophagia</taxon>
        <taxon>Chitinophagales</taxon>
        <taxon>Chitinophagaceae</taxon>
        <taxon>Pseudobacter</taxon>
    </lineage>
</organism>
<dbReference type="Proteomes" id="UP000293874">
    <property type="component" value="Unassembled WGS sequence"/>
</dbReference>
<protein>
    <submittedName>
        <fullName evidence="4">Glycosyltransferase involved in cell wall biosynthesis</fullName>
    </submittedName>
</protein>
<dbReference type="Pfam" id="PF00535">
    <property type="entry name" value="Glycos_transf_2"/>
    <property type="match status" value="1"/>
</dbReference>
<dbReference type="SUPFAM" id="SSF53756">
    <property type="entry name" value="UDP-Glycosyltransferase/glycogen phosphorylase"/>
    <property type="match status" value="1"/>
</dbReference>
<keyword evidence="4" id="KW-0808">Transferase</keyword>
<dbReference type="PANTHER" id="PTHR45947:SF13">
    <property type="entry name" value="TRANSFERASE"/>
    <property type="match status" value="1"/>
</dbReference>
<evidence type="ECO:0000259" key="2">
    <source>
        <dbReference type="Pfam" id="PF00535"/>
    </source>
</evidence>
<dbReference type="AlphaFoldDB" id="A0A4Q7MRB4"/>
<evidence type="ECO:0000313" key="4">
    <source>
        <dbReference type="EMBL" id="RZS70958.1"/>
    </source>
</evidence>
<dbReference type="CDD" id="cd00761">
    <property type="entry name" value="Glyco_tranf_GTA_type"/>
    <property type="match status" value="1"/>
</dbReference>
<dbReference type="InterPro" id="IPR029044">
    <property type="entry name" value="Nucleotide-diphossugar_trans"/>
</dbReference>
<dbReference type="PANTHER" id="PTHR45947">
    <property type="entry name" value="SULFOQUINOVOSYL TRANSFERASE SQD2"/>
    <property type="match status" value="1"/>
</dbReference>
<dbReference type="Gene3D" id="3.40.50.2000">
    <property type="entry name" value="Glycogen Phosphorylase B"/>
    <property type="match status" value="2"/>
</dbReference>
<accession>A0A4Q7MRB4</accession>
<evidence type="ECO:0000313" key="5">
    <source>
        <dbReference type="Proteomes" id="UP000293874"/>
    </source>
</evidence>
<feature type="domain" description="Glycosyltransferase subfamily 4-like N-terminal" evidence="3">
    <location>
        <begin position="16"/>
        <end position="200"/>
    </location>
</feature>